<proteinExistence type="predicted"/>
<organism evidence="2 3">
    <name type="scientific">Pleurodeles waltl</name>
    <name type="common">Iberian ribbed newt</name>
    <dbReference type="NCBI Taxonomy" id="8319"/>
    <lineage>
        <taxon>Eukaryota</taxon>
        <taxon>Metazoa</taxon>
        <taxon>Chordata</taxon>
        <taxon>Craniata</taxon>
        <taxon>Vertebrata</taxon>
        <taxon>Euteleostomi</taxon>
        <taxon>Amphibia</taxon>
        <taxon>Batrachia</taxon>
        <taxon>Caudata</taxon>
        <taxon>Salamandroidea</taxon>
        <taxon>Salamandridae</taxon>
        <taxon>Pleurodelinae</taxon>
        <taxon>Pleurodeles</taxon>
    </lineage>
</organism>
<name>A0AAV7RNQ9_PLEWA</name>
<reference evidence="2" key="1">
    <citation type="journal article" date="2022" name="bioRxiv">
        <title>Sequencing and chromosome-scale assembly of the giantPleurodeles waltlgenome.</title>
        <authorList>
            <person name="Brown T."/>
            <person name="Elewa A."/>
            <person name="Iarovenko S."/>
            <person name="Subramanian E."/>
            <person name="Araus A.J."/>
            <person name="Petzold A."/>
            <person name="Susuki M."/>
            <person name="Suzuki K.-i.T."/>
            <person name="Hayashi T."/>
            <person name="Toyoda A."/>
            <person name="Oliveira C."/>
            <person name="Osipova E."/>
            <person name="Leigh N.D."/>
            <person name="Simon A."/>
            <person name="Yun M.H."/>
        </authorList>
    </citation>
    <scope>NUCLEOTIDE SEQUENCE</scope>
    <source>
        <strain evidence="2">20211129_DDA</strain>
        <tissue evidence="2">Liver</tissue>
    </source>
</reference>
<keyword evidence="3" id="KW-1185">Reference proteome</keyword>
<evidence type="ECO:0000313" key="2">
    <source>
        <dbReference type="EMBL" id="KAJ1153924.1"/>
    </source>
</evidence>
<sequence>MDMWLSVVLEWAVAEEQQIQLSIIDEKVQDYITLRVRVLEQFQDYGENKDGSNADTGIDEGEVGPTS</sequence>
<evidence type="ECO:0000313" key="3">
    <source>
        <dbReference type="Proteomes" id="UP001066276"/>
    </source>
</evidence>
<protein>
    <submittedName>
        <fullName evidence="2">Uncharacterized protein</fullName>
    </submittedName>
</protein>
<accession>A0AAV7RNQ9</accession>
<dbReference type="Proteomes" id="UP001066276">
    <property type="component" value="Chromosome 5"/>
</dbReference>
<evidence type="ECO:0000256" key="1">
    <source>
        <dbReference type="SAM" id="MobiDB-lite"/>
    </source>
</evidence>
<gene>
    <name evidence="2" type="ORF">NDU88_006682</name>
</gene>
<dbReference type="AlphaFoldDB" id="A0AAV7RNQ9"/>
<dbReference type="EMBL" id="JANPWB010000009">
    <property type="protein sequence ID" value="KAJ1153924.1"/>
    <property type="molecule type" value="Genomic_DNA"/>
</dbReference>
<comment type="caution">
    <text evidence="2">The sequence shown here is derived from an EMBL/GenBank/DDBJ whole genome shotgun (WGS) entry which is preliminary data.</text>
</comment>
<feature type="compositionally biased region" description="Acidic residues" evidence="1">
    <location>
        <begin position="57"/>
        <end position="67"/>
    </location>
</feature>
<feature type="region of interest" description="Disordered" evidence="1">
    <location>
        <begin position="46"/>
        <end position="67"/>
    </location>
</feature>